<evidence type="ECO:0000313" key="5">
    <source>
        <dbReference type="Proteomes" id="UP000533900"/>
    </source>
</evidence>
<dbReference type="GO" id="GO:0051082">
    <property type="term" value="F:unfolded protein binding"/>
    <property type="evidence" value="ECO:0007669"/>
    <property type="project" value="InterPro"/>
</dbReference>
<dbReference type="Gene3D" id="3.30.910.20">
    <property type="entry name" value="Skp domain"/>
    <property type="match status" value="1"/>
</dbReference>
<feature type="compositionally biased region" description="Basic and acidic residues" evidence="3">
    <location>
        <begin position="168"/>
        <end position="193"/>
    </location>
</feature>
<evidence type="ECO:0000256" key="2">
    <source>
        <dbReference type="ARBA" id="ARBA00022729"/>
    </source>
</evidence>
<proteinExistence type="inferred from homology"/>
<keyword evidence="2" id="KW-0732">Signal</keyword>
<comment type="similarity">
    <text evidence="1">Belongs to the Skp family.</text>
</comment>
<organism evidence="4 5">
    <name type="scientific">Winogradskyella flava</name>
    <dbReference type="NCBI Taxonomy" id="1884876"/>
    <lineage>
        <taxon>Bacteria</taxon>
        <taxon>Pseudomonadati</taxon>
        <taxon>Bacteroidota</taxon>
        <taxon>Flavobacteriia</taxon>
        <taxon>Flavobacteriales</taxon>
        <taxon>Flavobacteriaceae</taxon>
        <taxon>Winogradskyella</taxon>
    </lineage>
</organism>
<sequence length="193" mass="22388">MKRIITAVIILMSFASCQEQDKVAFVDNTKVMDDYQMKIDIEKKYEDRSAAFNKQRDSIGLVYQMEIQTIQMQLSKMSPRKQEEESQKFQQKWQPVQQQMQFQQQQMEQGFNKEMDSVIVKVNDFVEDYGKKNGYTFIFGKNRAGSVMYGAEAKDITEAVTEAINADYGKKDNEDTAEESEKGTSEEKETSKE</sequence>
<evidence type="ECO:0000313" key="4">
    <source>
        <dbReference type="EMBL" id="MBC2843878.1"/>
    </source>
</evidence>
<accession>A0A842ISN4</accession>
<name>A0A842ISN4_9FLAO</name>
<dbReference type="AlphaFoldDB" id="A0A842ISN4"/>
<gene>
    <name evidence="4" type="ORF">H7F21_02145</name>
</gene>
<dbReference type="InterPro" id="IPR024930">
    <property type="entry name" value="Skp_dom_sf"/>
</dbReference>
<dbReference type="EMBL" id="JACLCP010000001">
    <property type="protein sequence ID" value="MBC2843878.1"/>
    <property type="molecule type" value="Genomic_DNA"/>
</dbReference>
<feature type="region of interest" description="Disordered" evidence="3">
    <location>
        <begin position="166"/>
        <end position="193"/>
    </location>
</feature>
<dbReference type="PANTHER" id="PTHR35089">
    <property type="entry name" value="CHAPERONE PROTEIN SKP"/>
    <property type="match status" value="1"/>
</dbReference>
<comment type="caution">
    <text evidence="4">The sequence shown here is derived from an EMBL/GenBank/DDBJ whole genome shotgun (WGS) entry which is preliminary data.</text>
</comment>
<dbReference type="SMART" id="SM00935">
    <property type="entry name" value="OmpH"/>
    <property type="match status" value="1"/>
</dbReference>
<protein>
    <submittedName>
        <fullName evidence="4">OmpH family outer membrane protein</fullName>
    </submittedName>
</protein>
<dbReference type="GO" id="GO:0050821">
    <property type="term" value="P:protein stabilization"/>
    <property type="evidence" value="ECO:0007669"/>
    <property type="project" value="TreeGrafter"/>
</dbReference>
<dbReference type="PANTHER" id="PTHR35089:SF1">
    <property type="entry name" value="CHAPERONE PROTEIN SKP"/>
    <property type="match status" value="1"/>
</dbReference>
<keyword evidence="5" id="KW-1185">Reference proteome</keyword>
<reference evidence="4" key="1">
    <citation type="submission" date="2020-08" db="EMBL/GenBank/DDBJ databases">
        <title>Winogradskyella ouciana sp. nov., isolated from the hadal seawater of the Mariana Trench.</title>
        <authorList>
            <person name="He X."/>
        </authorList>
    </citation>
    <scope>NUCLEOTIDE SEQUENCE [LARGE SCALE GENOMIC DNA]</scope>
    <source>
        <strain evidence="4">KCTC 52348</strain>
    </source>
</reference>
<dbReference type="InterPro" id="IPR005632">
    <property type="entry name" value="Chaperone_Skp"/>
</dbReference>
<dbReference type="GO" id="GO:0005829">
    <property type="term" value="C:cytosol"/>
    <property type="evidence" value="ECO:0007669"/>
    <property type="project" value="TreeGrafter"/>
</dbReference>
<dbReference type="PROSITE" id="PS51257">
    <property type="entry name" value="PROKAR_LIPOPROTEIN"/>
    <property type="match status" value="1"/>
</dbReference>
<dbReference type="RefSeq" id="WP_185787588.1">
    <property type="nucleotide sequence ID" value="NZ_JACLCP010000001.1"/>
</dbReference>
<dbReference type="SUPFAM" id="SSF111384">
    <property type="entry name" value="OmpH-like"/>
    <property type="match status" value="1"/>
</dbReference>
<evidence type="ECO:0000256" key="1">
    <source>
        <dbReference type="ARBA" id="ARBA00009091"/>
    </source>
</evidence>
<dbReference type="Pfam" id="PF03938">
    <property type="entry name" value="OmpH"/>
    <property type="match status" value="1"/>
</dbReference>
<evidence type="ECO:0000256" key="3">
    <source>
        <dbReference type="SAM" id="MobiDB-lite"/>
    </source>
</evidence>
<dbReference type="Proteomes" id="UP000533900">
    <property type="component" value="Unassembled WGS sequence"/>
</dbReference>